<dbReference type="SUPFAM" id="SSF56601">
    <property type="entry name" value="beta-lactamase/transpeptidase-like"/>
    <property type="match status" value="1"/>
</dbReference>
<protein>
    <submittedName>
        <fullName evidence="3">Beta-lactamase family protein</fullName>
    </submittedName>
</protein>
<dbReference type="InterPro" id="IPR050789">
    <property type="entry name" value="Diverse_Enzym_Activities"/>
</dbReference>
<comment type="caution">
    <text evidence="3">The sequence shown here is derived from an EMBL/GenBank/DDBJ whole genome shotgun (WGS) entry which is preliminary data.</text>
</comment>
<accession>A0A5C8ZUD1</accession>
<dbReference type="Pfam" id="PF00144">
    <property type="entry name" value="Beta-lactamase"/>
    <property type="match status" value="1"/>
</dbReference>
<gene>
    <name evidence="3" type="ORF">FVW59_12730</name>
</gene>
<dbReference type="RefSeq" id="WP_148064723.1">
    <property type="nucleotide sequence ID" value="NZ_VRYZ01000005.1"/>
</dbReference>
<sequence length="393" mass="41869">MQPSSLSSLRNAGFAPVLAALLGSTLSACSDSSDPAPAVPLPPEPSPPAYSFSAVDDRFQRFLDESEVFDGISYTIVDREQGIVHESALGDHTLDIVVMLASTSKMPTAALLMALHEDDTLDYDVAASIDNYLPWEGVYGAATSIQLLSNTSGIPGLEALSSYGAHLCQYAPAGTLENCARTIYSTPLANSQPPGTSYSYGGSQWQLAGAVAEQVSNSSWRQAFDSYIAEPCDLEVFQYGNMWSDLSAWSGSPDSLRGLDNPNIEGGAISNMQDYAKLLLMTLRGGVCGENRVLSEDALAFMREDRAGEFGTPYGMGWWIAAPDTDGEAATVFYDPGAFGAVAWIDTAREIGGYVAIDDYSRTDSGAPVQLVLEEIIAMVAEEVDRARAEAAN</sequence>
<feature type="signal peptide" evidence="1">
    <location>
        <begin position="1"/>
        <end position="19"/>
    </location>
</feature>
<proteinExistence type="predicted"/>
<evidence type="ECO:0000313" key="3">
    <source>
        <dbReference type="EMBL" id="TXS91067.1"/>
    </source>
</evidence>
<dbReference type="Proteomes" id="UP000321933">
    <property type="component" value="Unassembled WGS sequence"/>
</dbReference>
<keyword evidence="1" id="KW-0732">Signal</keyword>
<dbReference type="PANTHER" id="PTHR43283">
    <property type="entry name" value="BETA-LACTAMASE-RELATED"/>
    <property type="match status" value="1"/>
</dbReference>
<dbReference type="PANTHER" id="PTHR43283:SF3">
    <property type="entry name" value="BETA-LACTAMASE FAMILY PROTEIN (AFU_ORTHOLOGUE AFUA_5G07500)"/>
    <property type="match status" value="1"/>
</dbReference>
<evidence type="ECO:0000256" key="1">
    <source>
        <dbReference type="SAM" id="SignalP"/>
    </source>
</evidence>
<dbReference type="InterPro" id="IPR012338">
    <property type="entry name" value="Beta-lactam/transpept-like"/>
</dbReference>
<dbReference type="AlphaFoldDB" id="A0A5C8ZUD1"/>
<feature type="domain" description="Beta-lactamase-related" evidence="2">
    <location>
        <begin position="66"/>
        <end position="356"/>
    </location>
</feature>
<dbReference type="EMBL" id="VRYZ01000005">
    <property type="protein sequence ID" value="TXS91067.1"/>
    <property type="molecule type" value="Genomic_DNA"/>
</dbReference>
<organism evidence="3 4">
    <name type="scientific">Parahaliea aestuarii</name>
    <dbReference type="NCBI Taxonomy" id="1852021"/>
    <lineage>
        <taxon>Bacteria</taxon>
        <taxon>Pseudomonadati</taxon>
        <taxon>Pseudomonadota</taxon>
        <taxon>Gammaproteobacteria</taxon>
        <taxon>Cellvibrionales</taxon>
        <taxon>Halieaceae</taxon>
        <taxon>Parahaliea</taxon>
    </lineage>
</organism>
<feature type="chain" id="PRO_5022871699" evidence="1">
    <location>
        <begin position="20"/>
        <end position="393"/>
    </location>
</feature>
<dbReference type="Gene3D" id="3.40.710.10">
    <property type="entry name" value="DD-peptidase/beta-lactamase superfamily"/>
    <property type="match status" value="1"/>
</dbReference>
<dbReference type="InterPro" id="IPR001466">
    <property type="entry name" value="Beta-lactam-related"/>
</dbReference>
<keyword evidence="4" id="KW-1185">Reference proteome</keyword>
<evidence type="ECO:0000259" key="2">
    <source>
        <dbReference type="Pfam" id="PF00144"/>
    </source>
</evidence>
<reference evidence="3 4" key="1">
    <citation type="submission" date="2019-08" db="EMBL/GenBank/DDBJ databases">
        <title>Parahaliea maris sp. nov., isolated from the surface seawater.</title>
        <authorList>
            <person name="Liu Y."/>
        </authorList>
    </citation>
    <scope>NUCLEOTIDE SEQUENCE [LARGE SCALE GENOMIC DNA]</scope>
    <source>
        <strain evidence="3 4">S2-26</strain>
    </source>
</reference>
<evidence type="ECO:0000313" key="4">
    <source>
        <dbReference type="Proteomes" id="UP000321933"/>
    </source>
</evidence>
<name>A0A5C8ZUD1_9GAMM</name>
<dbReference type="OrthoDB" id="5965564at2"/>